<protein>
    <submittedName>
        <fullName evidence="1">Uncharacterized protein</fullName>
    </submittedName>
</protein>
<organism evidence="1 2">
    <name type="scientific">Phanerochaete sordida</name>
    <dbReference type="NCBI Taxonomy" id="48140"/>
    <lineage>
        <taxon>Eukaryota</taxon>
        <taxon>Fungi</taxon>
        <taxon>Dikarya</taxon>
        <taxon>Basidiomycota</taxon>
        <taxon>Agaricomycotina</taxon>
        <taxon>Agaricomycetes</taxon>
        <taxon>Polyporales</taxon>
        <taxon>Phanerochaetaceae</taxon>
        <taxon>Phanerochaete</taxon>
    </lineage>
</organism>
<keyword evidence="2" id="KW-1185">Reference proteome</keyword>
<reference evidence="1 2" key="1">
    <citation type="submission" date="2021-08" db="EMBL/GenBank/DDBJ databases">
        <title>Draft Genome Sequence of Phanerochaete sordida strain YK-624.</title>
        <authorList>
            <person name="Mori T."/>
            <person name="Dohra H."/>
            <person name="Suzuki T."/>
            <person name="Kawagishi H."/>
            <person name="Hirai H."/>
        </authorList>
    </citation>
    <scope>NUCLEOTIDE SEQUENCE [LARGE SCALE GENOMIC DNA]</scope>
    <source>
        <strain evidence="1 2">YK-624</strain>
    </source>
</reference>
<comment type="caution">
    <text evidence="1">The sequence shown here is derived from an EMBL/GenBank/DDBJ whole genome shotgun (WGS) entry which is preliminary data.</text>
</comment>
<proteinExistence type="predicted"/>
<gene>
    <name evidence="1" type="ORF">PsYK624_060100</name>
</gene>
<name>A0A9P3G616_9APHY</name>
<dbReference type="OrthoDB" id="3036049at2759"/>
<evidence type="ECO:0000313" key="1">
    <source>
        <dbReference type="EMBL" id="GJE89898.1"/>
    </source>
</evidence>
<sequence>MIPAGAGSADVSEISDWFMSSRPPIAYSDFRRVMDVALKYNIQDIISEARHRLSEVFQTDSLDDWCVELDPEGDRTPLQISYFDYIDALRLSRLLGMHSITPLLFYVCCNLSPFEKIVDGVQLAGIPEPVTLSQDDLRTCLRGRARLIQESSRIMKAFQELAFDERGRPSACKTPQHCSEALQALSLAVVDAQCFSEPSAIDPMDRWITRHENTADAKPCRHCGKALRNVVNERREETWCKLGEIFGVEEWPAGEKD</sequence>
<accession>A0A9P3G616</accession>
<dbReference type="EMBL" id="BPQB01000014">
    <property type="protein sequence ID" value="GJE89898.1"/>
    <property type="molecule type" value="Genomic_DNA"/>
</dbReference>
<dbReference type="Proteomes" id="UP000703269">
    <property type="component" value="Unassembled WGS sequence"/>
</dbReference>
<evidence type="ECO:0000313" key="2">
    <source>
        <dbReference type="Proteomes" id="UP000703269"/>
    </source>
</evidence>
<dbReference type="AlphaFoldDB" id="A0A9P3G616"/>